<dbReference type="Pfam" id="PF13462">
    <property type="entry name" value="Thioredoxin_4"/>
    <property type="match status" value="1"/>
</dbReference>
<dbReference type="PROSITE" id="PS50990">
    <property type="entry name" value="PEPTIDASE_C39"/>
    <property type="match status" value="1"/>
</dbReference>
<dbReference type="InterPro" id="IPR036249">
    <property type="entry name" value="Thioredoxin-like_sf"/>
</dbReference>
<feature type="transmembrane region" description="Helical" evidence="1">
    <location>
        <begin position="203"/>
        <end position="224"/>
    </location>
</feature>
<dbReference type="OrthoDB" id="1100563at2"/>
<feature type="transmembrane region" description="Helical" evidence="1">
    <location>
        <begin position="265"/>
        <end position="288"/>
    </location>
</feature>
<evidence type="ECO:0000259" key="2">
    <source>
        <dbReference type="PROSITE" id="PS50990"/>
    </source>
</evidence>
<feature type="transmembrane region" description="Helical" evidence="1">
    <location>
        <begin position="172"/>
        <end position="191"/>
    </location>
</feature>
<sequence length="553" mass="63137">MNVLSAIFNGGLSFYKLKNVFGGLKNWKLFRSQDENADLTLKALIKKLNIKVTSETSEECLANHPEYPSLLALSDCLTSWKVPHQSYKIDQENLNTEELSYPFIAHFPEGAGRFILVEDIVGNIVKYSGEAGINKVLTKEDFLSQWSGILLYAQKVEGSGESSYRESLFRSLLNSFRLPFLVVASLAAVVLKMDFNNVNAVYLSLLALKLMGVIVSILLIMYSINANNPFIQNLCSLGKKNECNAILKSDAAKVTSWLSWSEVGMFYFVGSFICLLFNPSSIILLKWLNIACLPYTFYSISYQFKRKNWCLLCCTVQALLWFEGFVFVLNYSWSWQLLSTNNILSTIFSFLFPIAIWSALKPLLMKSEQTESLKKQLKKFKYNSDLFSQLLTSQHRYTISDDITPINLGNREASTVITMVSNPFCGPCAKAHRTINEWLQNREDLQLRVIFSTGNNDRDERTKVARHIGALSSLNDGKIMENALDDWYFNSKGKYDIWAKKYPISFNGEMNVLTAKQKHWCEMAEITFTPTIFINGYKLPEPYRLEDIEYLLS</sequence>
<protein>
    <submittedName>
        <fullName evidence="3">Peptidase C39</fullName>
    </submittedName>
</protein>
<feature type="domain" description="Peptidase C39" evidence="2">
    <location>
        <begin position="33"/>
        <end position="153"/>
    </location>
</feature>
<dbReference type="Pfam" id="PF03412">
    <property type="entry name" value="Peptidase_C39"/>
    <property type="match status" value="1"/>
</dbReference>
<name>A0A4R0Q176_9SPHI</name>
<feature type="transmembrane region" description="Helical" evidence="1">
    <location>
        <begin position="309"/>
        <end position="331"/>
    </location>
</feature>
<keyword evidence="1" id="KW-0812">Transmembrane</keyword>
<reference evidence="3 4" key="1">
    <citation type="submission" date="2019-02" db="EMBL/GenBank/DDBJ databases">
        <title>Pedobacter sp. RP-3-21 sp. nov., isolated from Arctic soil.</title>
        <authorList>
            <person name="Dahal R.H."/>
        </authorList>
    </citation>
    <scope>NUCLEOTIDE SEQUENCE [LARGE SCALE GENOMIC DNA]</scope>
    <source>
        <strain evidence="3 4">RP-3-21</strain>
    </source>
</reference>
<keyword evidence="4" id="KW-1185">Reference proteome</keyword>
<dbReference type="Gene3D" id="3.90.70.10">
    <property type="entry name" value="Cysteine proteinases"/>
    <property type="match status" value="1"/>
</dbReference>
<keyword evidence="1" id="KW-1133">Transmembrane helix</keyword>
<gene>
    <name evidence="3" type="ORF">EZ456_07555</name>
</gene>
<dbReference type="CDD" id="cd12921">
    <property type="entry name" value="VKOR_4"/>
    <property type="match status" value="1"/>
</dbReference>
<dbReference type="Proteomes" id="UP000293925">
    <property type="component" value="Unassembled WGS sequence"/>
</dbReference>
<evidence type="ECO:0000313" key="3">
    <source>
        <dbReference type="EMBL" id="TCD27795.1"/>
    </source>
</evidence>
<keyword evidence="1" id="KW-0472">Membrane</keyword>
<dbReference type="SUPFAM" id="SSF52833">
    <property type="entry name" value="Thioredoxin-like"/>
    <property type="match status" value="1"/>
</dbReference>
<organism evidence="3 4">
    <name type="scientific">Pedobacter psychrodurus</name>
    <dbReference type="NCBI Taxonomy" id="2530456"/>
    <lineage>
        <taxon>Bacteria</taxon>
        <taxon>Pseudomonadati</taxon>
        <taxon>Bacteroidota</taxon>
        <taxon>Sphingobacteriia</taxon>
        <taxon>Sphingobacteriales</taxon>
        <taxon>Sphingobacteriaceae</taxon>
        <taxon>Pedobacter</taxon>
    </lineage>
</organism>
<dbReference type="GO" id="GO:0008233">
    <property type="term" value="F:peptidase activity"/>
    <property type="evidence" value="ECO:0007669"/>
    <property type="project" value="InterPro"/>
</dbReference>
<evidence type="ECO:0000256" key="1">
    <source>
        <dbReference type="SAM" id="Phobius"/>
    </source>
</evidence>
<dbReference type="GO" id="GO:0016020">
    <property type="term" value="C:membrane"/>
    <property type="evidence" value="ECO:0007669"/>
    <property type="project" value="InterPro"/>
</dbReference>
<dbReference type="InterPro" id="IPR005074">
    <property type="entry name" value="Peptidase_C39"/>
</dbReference>
<comment type="caution">
    <text evidence="3">The sequence shown here is derived from an EMBL/GenBank/DDBJ whole genome shotgun (WGS) entry which is preliminary data.</text>
</comment>
<dbReference type="EMBL" id="SJSO01000005">
    <property type="protein sequence ID" value="TCD27795.1"/>
    <property type="molecule type" value="Genomic_DNA"/>
</dbReference>
<evidence type="ECO:0000313" key="4">
    <source>
        <dbReference type="Proteomes" id="UP000293925"/>
    </source>
</evidence>
<feature type="transmembrane region" description="Helical" evidence="1">
    <location>
        <begin position="343"/>
        <end position="364"/>
    </location>
</feature>
<dbReference type="GO" id="GO:0005524">
    <property type="term" value="F:ATP binding"/>
    <property type="evidence" value="ECO:0007669"/>
    <property type="project" value="InterPro"/>
</dbReference>
<dbReference type="RefSeq" id="WP_131528835.1">
    <property type="nucleotide sequence ID" value="NZ_SJSO01000005.1"/>
</dbReference>
<dbReference type="InterPro" id="IPR012336">
    <property type="entry name" value="Thioredoxin-like_fold"/>
</dbReference>
<dbReference type="GO" id="GO:0006508">
    <property type="term" value="P:proteolysis"/>
    <property type="evidence" value="ECO:0007669"/>
    <property type="project" value="InterPro"/>
</dbReference>
<dbReference type="AlphaFoldDB" id="A0A4R0Q176"/>
<dbReference type="Gene3D" id="3.40.30.10">
    <property type="entry name" value="Glutaredoxin"/>
    <property type="match status" value="1"/>
</dbReference>
<proteinExistence type="predicted"/>
<accession>A0A4R0Q176</accession>